<keyword evidence="2" id="KW-1185">Reference proteome</keyword>
<accession>A0A7L4LHM3</accession>
<protein>
    <submittedName>
        <fullName evidence="1">ADGB protein</fullName>
    </submittedName>
</protein>
<dbReference type="PANTHER" id="PTHR46298:SF1">
    <property type="entry name" value="ANDROGLOBIN"/>
    <property type="match status" value="1"/>
</dbReference>
<feature type="non-terminal residue" evidence="1">
    <location>
        <position position="270"/>
    </location>
</feature>
<comment type="caution">
    <text evidence="1">The sequence shown here is derived from an EMBL/GenBank/DDBJ whole genome shotgun (WGS) entry which is preliminary data.</text>
</comment>
<dbReference type="AlphaFoldDB" id="A0A7L4LHM3"/>
<dbReference type="Proteomes" id="UP000576729">
    <property type="component" value="Unassembled WGS sequence"/>
</dbReference>
<organism evidence="1 2">
    <name type="scientific">Callaeas wilsoni</name>
    <name type="common">North Island kokako</name>
    <dbReference type="NCBI Taxonomy" id="1347786"/>
    <lineage>
        <taxon>Eukaryota</taxon>
        <taxon>Metazoa</taxon>
        <taxon>Chordata</taxon>
        <taxon>Craniata</taxon>
        <taxon>Vertebrata</taxon>
        <taxon>Euteleostomi</taxon>
        <taxon>Archelosauria</taxon>
        <taxon>Archosauria</taxon>
        <taxon>Dinosauria</taxon>
        <taxon>Saurischia</taxon>
        <taxon>Theropoda</taxon>
        <taxon>Coelurosauria</taxon>
        <taxon>Aves</taxon>
        <taxon>Neognathae</taxon>
        <taxon>Neoaves</taxon>
        <taxon>Telluraves</taxon>
        <taxon>Australaves</taxon>
        <taxon>Passeriformes</taxon>
        <taxon>Corvoidea</taxon>
        <taxon>Callaeidae</taxon>
        <taxon>Callaeas</taxon>
    </lineage>
</organism>
<evidence type="ECO:0000313" key="1">
    <source>
        <dbReference type="EMBL" id="NXY64837.1"/>
    </source>
</evidence>
<dbReference type="PANTHER" id="PTHR46298">
    <property type="entry name" value="ANDROGLOBIN"/>
    <property type="match status" value="1"/>
</dbReference>
<gene>
    <name evidence="1" type="primary">Adgb</name>
    <name evidence="1" type="ORF">CALWIL_R13251</name>
</gene>
<evidence type="ECO:0000313" key="2">
    <source>
        <dbReference type="Proteomes" id="UP000576729"/>
    </source>
</evidence>
<dbReference type="InterPro" id="IPR053033">
    <property type="entry name" value="Androglobin-like"/>
</dbReference>
<dbReference type="EMBL" id="VWPU01019323">
    <property type="protein sequence ID" value="NXY64837.1"/>
    <property type="molecule type" value="Genomic_DNA"/>
</dbReference>
<feature type="non-terminal residue" evidence="1">
    <location>
        <position position="1"/>
    </location>
</feature>
<reference evidence="1 2" key="1">
    <citation type="submission" date="2019-09" db="EMBL/GenBank/DDBJ databases">
        <title>Bird 10,000 Genomes (B10K) Project - Family phase.</title>
        <authorList>
            <person name="Zhang G."/>
        </authorList>
    </citation>
    <scope>NUCLEOTIDE SEQUENCE [LARGE SCALE GENOMIC DNA]</scope>
    <source>
        <strain evidence="1">B10K-OTA-212792</strain>
        <tissue evidence="1">Blood</tissue>
    </source>
</reference>
<sequence length="270" mass="30870">EYLEKVWGFLKEIVPEFKLPEKKAPELEITQDDTKPEETKELKSEVSSMNKLPDITEKAETANNISKGLPSIYMVSIISVSNKYVLHILPHTALWLHFFTVYLVLKHFNVFCVESPIPAQPEMVVCAGCIPLHLFEEDIFLLTRMADSSEKMRQYGLSHIHSHPVLITRTRSCPLVAPPKPPPLPSWKLFRQKKQIVVTSEPQEPVVEKPEEHVEITSLFFKYKLNIITIPTNTHFPQSTLKKGFHSISHLTSITETDENESDSNGNMNQ</sequence>
<proteinExistence type="predicted"/>
<name>A0A7L4LHM3_9CORV</name>